<evidence type="ECO:0000256" key="2">
    <source>
        <dbReference type="SAM" id="Phobius"/>
    </source>
</evidence>
<accession>A0ABW3W3N5</accession>
<feature type="region of interest" description="Disordered" evidence="1">
    <location>
        <begin position="56"/>
        <end position="83"/>
    </location>
</feature>
<reference evidence="4" key="1">
    <citation type="journal article" date="2019" name="Int. J. Syst. Evol. Microbiol.">
        <title>The Global Catalogue of Microorganisms (GCM) 10K type strain sequencing project: providing services to taxonomists for standard genome sequencing and annotation.</title>
        <authorList>
            <consortium name="The Broad Institute Genomics Platform"/>
            <consortium name="The Broad Institute Genome Sequencing Center for Infectious Disease"/>
            <person name="Wu L."/>
            <person name="Ma J."/>
        </authorList>
    </citation>
    <scope>NUCLEOTIDE SEQUENCE [LARGE SCALE GENOMIC DNA]</scope>
    <source>
        <strain evidence="4">CCUG 52478</strain>
    </source>
</reference>
<evidence type="ECO:0000313" key="3">
    <source>
        <dbReference type="EMBL" id="MFD1249715.1"/>
    </source>
</evidence>
<organism evidence="3 4">
    <name type="scientific">Nocardioides ginsengisoli</name>
    <dbReference type="NCBI Taxonomy" id="363868"/>
    <lineage>
        <taxon>Bacteria</taxon>
        <taxon>Bacillati</taxon>
        <taxon>Actinomycetota</taxon>
        <taxon>Actinomycetes</taxon>
        <taxon>Propionibacteriales</taxon>
        <taxon>Nocardioidaceae</taxon>
        <taxon>Nocardioides</taxon>
    </lineage>
</organism>
<proteinExistence type="predicted"/>
<comment type="caution">
    <text evidence="3">The sequence shown here is derived from an EMBL/GenBank/DDBJ whole genome shotgun (WGS) entry which is preliminary data.</text>
</comment>
<evidence type="ECO:0000256" key="1">
    <source>
        <dbReference type="SAM" id="MobiDB-lite"/>
    </source>
</evidence>
<dbReference type="Proteomes" id="UP001597229">
    <property type="component" value="Unassembled WGS sequence"/>
</dbReference>
<protein>
    <submittedName>
        <fullName evidence="3">Uncharacterized protein</fullName>
    </submittedName>
</protein>
<feature type="transmembrane region" description="Helical" evidence="2">
    <location>
        <begin position="26"/>
        <end position="50"/>
    </location>
</feature>
<name>A0ABW3W3N5_9ACTN</name>
<dbReference type="EMBL" id="JBHTLX010000022">
    <property type="protein sequence ID" value="MFD1249715.1"/>
    <property type="molecule type" value="Genomic_DNA"/>
</dbReference>
<keyword evidence="2" id="KW-1133">Transmembrane helix</keyword>
<sequence>MHPLAVTAVHALLAAQDKKPEDNDVVAGWTGFAVFILLILAVAVIGWALTKSLRTASRAKDAGVYGDEPVDSDSGDTEKHQAD</sequence>
<evidence type="ECO:0000313" key="4">
    <source>
        <dbReference type="Proteomes" id="UP001597229"/>
    </source>
</evidence>
<keyword evidence="2" id="KW-0812">Transmembrane</keyword>
<keyword evidence="2" id="KW-0472">Membrane</keyword>
<gene>
    <name evidence="3" type="ORF">ACFQ3F_18095</name>
</gene>
<keyword evidence="4" id="KW-1185">Reference proteome</keyword>
<dbReference type="RefSeq" id="WP_367918693.1">
    <property type="nucleotide sequence ID" value="NZ_BAABAC010000014.1"/>
</dbReference>